<evidence type="ECO:0000313" key="11">
    <source>
        <dbReference type="Proteomes" id="UP000184499"/>
    </source>
</evidence>
<dbReference type="InterPro" id="IPR001138">
    <property type="entry name" value="Zn2Cys6_DnaBD"/>
</dbReference>
<evidence type="ECO:0000256" key="5">
    <source>
        <dbReference type="ARBA" id="ARBA00023125"/>
    </source>
</evidence>
<keyword evidence="3" id="KW-0560">Oxidoreductase</keyword>
<gene>
    <name evidence="10" type="ORF">ASPBRDRAFT_125570</name>
</gene>
<evidence type="ECO:0000256" key="2">
    <source>
        <dbReference type="ARBA" id="ARBA00022857"/>
    </source>
</evidence>
<evidence type="ECO:0000256" key="1">
    <source>
        <dbReference type="ARBA" id="ARBA00006484"/>
    </source>
</evidence>
<feature type="compositionally biased region" description="Basic residues" evidence="8">
    <location>
        <begin position="58"/>
        <end position="69"/>
    </location>
</feature>
<dbReference type="GO" id="GO:0016616">
    <property type="term" value="F:oxidoreductase activity, acting on the CH-OH group of donors, NAD or NADP as acceptor"/>
    <property type="evidence" value="ECO:0007669"/>
    <property type="project" value="TreeGrafter"/>
</dbReference>
<feature type="domain" description="Zn(2)-C6 fungal-type" evidence="9">
    <location>
        <begin position="20"/>
        <end position="51"/>
    </location>
</feature>
<dbReference type="GO" id="GO:0003677">
    <property type="term" value="F:DNA binding"/>
    <property type="evidence" value="ECO:0007669"/>
    <property type="project" value="UniProtKB-KW"/>
</dbReference>
<feature type="region of interest" description="Disordered" evidence="8">
    <location>
        <begin position="598"/>
        <end position="631"/>
    </location>
</feature>
<dbReference type="PANTHER" id="PTHR42760:SF133">
    <property type="entry name" value="3-OXOACYL-[ACYL-CARRIER-PROTEIN] REDUCTASE"/>
    <property type="match status" value="1"/>
</dbReference>
<dbReference type="GO" id="GO:0006633">
    <property type="term" value="P:fatty acid biosynthetic process"/>
    <property type="evidence" value="ECO:0007669"/>
    <property type="project" value="TreeGrafter"/>
</dbReference>
<dbReference type="InterPro" id="IPR036291">
    <property type="entry name" value="NAD(P)-bd_dom_sf"/>
</dbReference>
<dbReference type="GO" id="GO:0044550">
    <property type="term" value="P:secondary metabolite biosynthetic process"/>
    <property type="evidence" value="ECO:0007669"/>
    <property type="project" value="UniProtKB-ARBA"/>
</dbReference>
<protein>
    <recommendedName>
        <fullName evidence="9">Zn(2)-C6 fungal-type domain-containing protein</fullName>
    </recommendedName>
</protein>
<evidence type="ECO:0000256" key="6">
    <source>
        <dbReference type="ARBA" id="ARBA00023163"/>
    </source>
</evidence>
<dbReference type="PROSITE" id="PS00463">
    <property type="entry name" value="ZN2_CY6_FUNGAL_1"/>
    <property type="match status" value="1"/>
</dbReference>
<dbReference type="PANTHER" id="PTHR42760">
    <property type="entry name" value="SHORT-CHAIN DEHYDROGENASES/REDUCTASES FAMILY MEMBER"/>
    <property type="match status" value="1"/>
</dbReference>
<dbReference type="AlphaFoldDB" id="A0A1L9UJM0"/>
<dbReference type="Pfam" id="PF00172">
    <property type="entry name" value="Zn_clus"/>
    <property type="match status" value="1"/>
</dbReference>
<accession>A0A1L9UJM0</accession>
<dbReference type="Gene3D" id="4.10.240.10">
    <property type="entry name" value="Zn(2)-C6 fungal-type DNA-binding domain"/>
    <property type="match status" value="1"/>
</dbReference>
<dbReference type="SMART" id="SM00066">
    <property type="entry name" value="GAL4"/>
    <property type="match status" value="1"/>
</dbReference>
<evidence type="ECO:0000256" key="7">
    <source>
        <dbReference type="ARBA" id="ARBA00023242"/>
    </source>
</evidence>
<keyword evidence="2" id="KW-0521">NADP</keyword>
<dbReference type="PRINTS" id="PR00080">
    <property type="entry name" value="SDRFAMILY"/>
</dbReference>
<dbReference type="VEuPathDB" id="FungiDB:ASPBRDRAFT_125570"/>
<dbReference type="GO" id="GO:0009893">
    <property type="term" value="P:positive regulation of metabolic process"/>
    <property type="evidence" value="ECO:0007669"/>
    <property type="project" value="UniProtKB-ARBA"/>
</dbReference>
<dbReference type="PROSITE" id="PS00061">
    <property type="entry name" value="ADH_SHORT"/>
    <property type="match status" value="1"/>
</dbReference>
<proteinExistence type="inferred from homology"/>
<dbReference type="InterPro" id="IPR002347">
    <property type="entry name" value="SDR_fam"/>
</dbReference>
<dbReference type="SUPFAM" id="SSF57701">
    <property type="entry name" value="Zn2/Cys6 DNA-binding domain"/>
    <property type="match status" value="1"/>
</dbReference>
<dbReference type="GeneID" id="93570289"/>
<keyword evidence="7" id="KW-0539">Nucleus</keyword>
<feature type="region of interest" description="Disordered" evidence="8">
    <location>
        <begin position="53"/>
        <end position="132"/>
    </location>
</feature>
<dbReference type="RefSeq" id="XP_067479135.1">
    <property type="nucleotide sequence ID" value="XM_067617801.1"/>
</dbReference>
<dbReference type="SUPFAM" id="SSF51735">
    <property type="entry name" value="NAD(P)-binding Rossmann-fold domains"/>
    <property type="match status" value="1"/>
</dbReference>
<dbReference type="PROSITE" id="PS50048">
    <property type="entry name" value="ZN2_CY6_FUNGAL_2"/>
    <property type="match status" value="1"/>
</dbReference>
<dbReference type="GO" id="GO:0048038">
    <property type="term" value="F:quinone binding"/>
    <property type="evidence" value="ECO:0007669"/>
    <property type="project" value="TreeGrafter"/>
</dbReference>
<dbReference type="CDD" id="cd00067">
    <property type="entry name" value="GAL4"/>
    <property type="match status" value="1"/>
</dbReference>
<dbReference type="OMA" id="IEFHANR"/>
<dbReference type="GO" id="GO:0000981">
    <property type="term" value="F:DNA-binding transcription factor activity, RNA polymerase II-specific"/>
    <property type="evidence" value="ECO:0007669"/>
    <property type="project" value="InterPro"/>
</dbReference>
<comment type="similarity">
    <text evidence="1">Belongs to the short-chain dehydrogenases/reductases (SDR) family.</text>
</comment>
<keyword evidence="6" id="KW-0804">Transcription</keyword>
<dbReference type="InterPro" id="IPR036864">
    <property type="entry name" value="Zn2-C6_fun-type_DNA-bd_sf"/>
</dbReference>
<evidence type="ECO:0000259" key="9">
    <source>
        <dbReference type="PROSITE" id="PS50048"/>
    </source>
</evidence>
<reference evidence="11" key="1">
    <citation type="journal article" date="2017" name="Genome Biol.">
        <title>Comparative genomics reveals high biological diversity and specific adaptations in the industrially and medically important fungal genus Aspergillus.</title>
        <authorList>
            <person name="de Vries R.P."/>
            <person name="Riley R."/>
            <person name="Wiebenga A."/>
            <person name="Aguilar-Osorio G."/>
            <person name="Amillis S."/>
            <person name="Uchima C.A."/>
            <person name="Anderluh G."/>
            <person name="Asadollahi M."/>
            <person name="Askin M."/>
            <person name="Barry K."/>
            <person name="Battaglia E."/>
            <person name="Bayram O."/>
            <person name="Benocci T."/>
            <person name="Braus-Stromeyer S.A."/>
            <person name="Caldana C."/>
            <person name="Canovas D."/>
            <person name="Cerqueira G.C."/>
            <person name="Chen F."/>
            <person name="Chen W."/>
            <person name="Choi C."/>
            <person name="Clum A."/>
            <person name="Dos Santos R.A."/>
            <person name="Damasio A.R."/>
            <person name="Diallinas G."/>
            <person name="Emri T."/>
            <person name="Fekete E."/>
            <person name="Flipphi M."/>
            <person name="Freyberg S."/>
            <person name="Gallo A."/>
            <person name="Gournas C."/>
            <person name="Habgood R."/>
            <person name="Hainaut M."/>
            <person name="Harispe M.L."/>
            <person name="Henrissat B."/>
            <person name="Hilden K.S."/>
            <person name="Hope R."/>
            <person name="Hossain A."/>
            <person name="Karabika E."/>
            <person name="Karaffa L."/>
            <person name="Karanyi Z."/>
            <person name="Krasevec N."/>
            <person name="Kuo A."/>
            <person name="Kusch H."/>
            <person name="LaButti K."/>
            <person name="Lagendijk E.L."/>
            <person name="Lapidus A."/>
            <person name="Levasseur A."/>
            <person name="Lindquist E."/>
            <person name="Lipzen A."/>
            <person name="Logrieco A.F."/>
            <person name="MacCabe A."/>
            <person name="Maekelae M.R."/>
            <person name="Malavazi I."/>
            <person name="Melin P."/>
            <person name="Meyer V."/>
            <person name="Mielnichuk N."/>
            <person name="Miskei M."/>
            <person name="Molnar A.P."/>
            <person name="Mule G."/>
            <person name="Ngan C.Y."/>
            <person name="Orejas M."/>
            <person name="Orosz E."/>
            <person name="Ouedraogo J.P."/>
            <person name="Overkamp K.M."/>
            <person name="Park H.-S."/>
            <person name="Perrone G."/>
            <person name="Piumi F."/>
            <person name="Punt P.J."/>
            <person name="Ram A.F."/>
            <person name="Ramon A."/>
            <person name="Rauscher S."/>
            <person name="Record E."/>
            <person name="Riano-Pachon D.M."/>
            <person name="Robert V."/>
            <person name="Roehrig J."/>
            <person name="Ruller R."/>
            <person name="Salamov A."/>
            <person name="Salih N.S."/>
            <person name="Samson R.A."/>
            <person name="Sandor E."/>
            <person name="Sanguinetti M."/>
            <person name="Schuetze T."/>
            <person name="Sepcic K."/>
            <person name="Shelest E."/>
            <person name="Sherlock G."/>
            <person name="Sophianopoulou V."/>
            <person name="Squina F.M."/>
            <person name="Sun H."/>
            <person name="Susca A."/>
            <person name="Todd R.B."/>
            <person name="Tsang A."/>
            <person name="Unkles S.E."/>
            <person name="van de Wiele N."/>
            <person name="van Rossen-Uffink D."/>
            <person name="Oliveira J.V."/>
            <person name="Vesth T.C."/>
            <person name="Visser J."/>
            <person name="Yu J.-H."/>
            <person name="Zhou M."/>
            <person name="Andersen M.R."/>
            <person name="Archer D.B."/>
            <person name="Baker S.E."/>
            <person name="Benoit I."/>
            <person name="Brakhage A.A."/>
            <person name="Braus G.H."/>
            <person name="Fischer R."/>
            <person name="Frisvad J.C."/>
            <person name="Goldman G.H."/>
            <person name="Houbraken J."/>
            <person name="Oakley B."/>
            <person name="Pocsi I."/>
            <person name="Scazzocchio C."/>
            <person name="Seiboth B."/>
            <person name="vanKuyk P.A."/>
            <person name="Wortman J."/>
            <person name="Dyer P.S."/>
            <person name="Grigoriev I.V."/>
        </authorList>
    </citation>
    <scope>NUCLEOTIDE SEQUENCE [LARGE SCALE GENOMIC DNA]</scope>
    <source>
        <strain evidence="11">CBS 101740 / IMI 381727 / IBT 21946</strain>
    </source>
</reference>
<organism evidence="10 11">
    <name type="scientific">Aspergillus brasiliensis (strain CBS 101740 / IMI 381727 / IBT 21946)</name>
    <dbReference type="NCBI Taxonomy" id="767769"/>
    <lineage>
        <taxon>Eukaryota</taxon>
        <taxon>Fungi</taxon>
        <taxon>Dikarya</taxon>
        <taxon>Ascomycota</taxon>
        <taxon>Pezizomycotina</taxon>
        <taxon>Eurotiomycetes</taxon>
        <taxon>Eurotiomycetidae</taxon>
        <taxon>Eurotiales</taxon>
        <taxon>Aspergillaceae</taxon>
        <taxon>Aspergillus</taxon>
        <taxon>Aspergillus subgen. Circumdati</taxon>
    </lineage>
</organism>
<keyword evidence="5" id="KW-0238">DNA-binding</keyword>
<dbReference type="OrthoDB" id="1393670at2759"/>
<dbReference type="Pfam" id="PF00106">
    <property type="entry name" value="adh_short"/>
    <property type="match status" value="1"/>
</dbReference>
<dbReference type="InterPro" id="IPR020904">
    <property type="entry name" value="Sc_DH/Rdtase_CS"/>
</dbReference>
<name>A0A1L9UJM0_ASPBC</name>
<dbReference type="Gene3D" id="3.40.50.720">
    <property type="entry name" value="NAD(P)-binding Rossmann-like Domain"/>
    <property type="match status" value="1"/>
</dbReference>
<dbReference type="EMBL" id="KV878684">
    <property type="protein sequence ID" value="OJJ71887.1"/>
    <property type="molecule type" value="Genomic_DNA"/>
</dbReference>
<evidence type="ECO:0000313" key="10">
    <source>
        <dbReference type="EMBL" id="OJJ71887.1"/>
    </source>
</evidence>
<evidence type="ECO:0000256" key="3">
    <source>
        <dbReference type="ARBA" id="ARBA00023002"/>
    </source>
</evidence>
<evidence type="ECO:0000256" key="8">
    <source>
        <dbReference type="SAM" id="MobiDB-lite"/>
    </source>
</evidence>
<feature type="compositionally biased region" description="Low complexity" evidence="8">
    <location>
        <begin position="109"/>
        <end position="124"/>
    </location>
</feature>
<dbReference type="PRINTS" id="PR00081">
    <property type="entry name" value="GDHRDH"/>
</dbReference>
<evidence type="ECO:0000256" key="4">
    <source>
        <dbReference type="ARBA" id="ARBA00023015"/>
    </source>
</evidence>
<dbReference type="STRING" id="767769.A0A1L9UJM0"/>
<keyword evidence="4" id="KW-0805">Transcription regulation</keyword>
<sequence length="664" mass="71976">MLAESENPVSNGDPPKLRAACENCRQSKVKCNLSGKDACIRCMRHGLPCRYRVANRSGKPKGSKNRATLRKLGQLQDEKKPTIPANGWAESVAKGQPPRVSYDTDNGVDATSTQSTSPASQSRSPDSRGAHLTDSTLLTDHTMEYPSIGETLAPIFNPSMSPPFLPKEFIPRGFTGCPLSVHIPNPLQPCECTNALLYNVNQMRTMLPDSMPLRLDQILQGIKIALTVCRNFLRCPNCHKDHTNLLYSVSILDITLQLFEYWTSYELSSAPAGDHHMIIGYGEYEMGPEETRRIRRYLIQGRALQCREVLGLLKDAVEMSRHLSPELRELNGTDGLEVEWIQQMLGGYDTMVETILRAMIKMNRLSQINSHLNYPHGLLANQVAIITGAGQGIGAETARLFANEGAKVVIADIDGEKATAVATSINTASGTDNIRALAVPGDILNDTYIEELVSKAAEFGGGKIHIIVNNAGFTWDGVIHKMTNHQFDTMLAVHATAPFKLIRAAAKYFRVKDGESRVIINISSTSGVHGNAGQANYAVAKAGITGLTKTIAKEWGPAFGVRANTIAFGFVKTRLTAAKEEGAFIAMGDGTRVALGIPGKQLDSRRTGSTSSTTTEKKAAEYPDIPLGRPASPEEAARAVLGVASPLFSYVSGETIRVTGGRNM</sequence>
<dbReference type="GO" id="GO:0008270">
    <property type="term" value="F:zinc ion binding"/>
    <property type="evidence" value="ECO:0007669"/>
    <property type="project" value="InterPro"/>
</dbReference>
<keyword evidence="11" id="KW-1185">Reference proteome</keyword>
<dbReference type="Proteomes" id="UP000184499">
    <property type="component" value="Unassembled WGS sequence"/>
</dbReference>